<protein>
    <submittedName>
        <fullName evidence="2">Uncharacterized protein</fullName>
    </submittedName>
</protein>
<dbReference type="EMBL" id="KQ419938">
    <property type="protein sequence ID" value="KOF81910.1"/>
    <property type="molecule type" value="Genomic_DNA"/>
</dbReference>
<keyword evidence="1" id="KW-1133">Transmembrane helix</keyword>
<evidence type="ECO:0000313" key="2">
    <source>
        <dbReference type="EMBL" id="KOF81910.1"/>
    </source>
</evidence>
<feature type="transmembrane region" description="Helical" evidence="1">
    <location>
        <begin position="7"/>
        <end position="28"/>
    </location>
</feature>
<sequence length="52" mass="6342">MSVAIEFLLVNSYYLWSIVLYLFFFGFYSKVHDLISSILHFYTHKMVIYFFS</sequence>
<keyword evidence="1" id="KW-0812">Transmembrane</keyword>
<proteinExistence type="predicted"/>
<accession>A0A0L8GZA8</accession>
<dbReference type="AlphaFoldDB" id="A0A0L8GZA8"/>
<name>A0A0L8GZA8_OCTBM</name>
<evidence type="ECO:0000256" key="1">
    <source>
        <dbReference type="SAM" id="Phobius"/>
    </source>
</evidence>
<reference evidence="2" key="1">
    <citation type="submission" date="2015-07" db="EMBL/GenBank/DDBJ databases">
        <title>MeaNS - Measles Nucleotide Surveillance Program.</title>
        <authorList>
            <person name="Tran T."/>
            <person name="Druce J."/>
        </authorList>
    </citation>
    <scope>NUCLEOTIDE SEQUENCE</scope>
    <source>
        <strain evidence="2">UCB-OBI-ISO-001</strain>
        <tissue evidence="2">Gonad</tissue>
    </source>
</reference>
<organism evidence="2">
    <name type="scientific">Octopus bimaculoides</name>
    <name type="common">California two-spotted octopus</name>
    <dbReference type="NCBI Taxonomy" id="37653"/>
    <lineage>
        <taxon>Eukaryota</taxon>
        <taxon>Metazoa</taxon>
        <taxon>Spiralia</taxon>
        <taxon>Lophotrochozoa</taxon>
        <taxon>Mollusca</taxon>
        <taxon>Cephalopoda</taxon>
        <taxon>Coleoidea</taxon>
        <taxon>Octopodiformes</taxon>
        <taxon>Octopoda</taxon>
        <taxon>Incirrata</taxon>
        <taxon>Octopodidae</taxon>
        <taxon>Octopus</taxon>
    </lineage>
</organism>
<gene>
    <name evidence="2" type="ORF">OCBIM_22025971mg</name>
</gene>
<keyword evidence="1" id="KW-0472">Membrane</keyword>